<reference evidence="1 2" key="1">
    <citation type="journal article" date="2015" name="Proc. Natl. Acad. Sci. U.S.A.">
        <title>Insight into the evolution and origin of leprosy bacilli from the genome sequence of Mycobacterium lepromatosis.</title>
        <authorList>
            <person name="Singh P."/>
            <person name="Benjak A."/>
            <person name="Schuenemann V.J."/>
            <person name="Herbig A."/>
            <person name="Avanzi C."/>
            <person name="Busso P."/>
            <person name="Nieselt K."/>
            <person name="Krause J."/>
            <person name="Vera-Cabrera L."/>
            <person name="Cole S.T."/>
        </authorList>
    </citation>
    <scope>NUCLEOTIDE SEQUENCE [LARGE SCALE GENOMIC DNA]</scope>
    <source>
        <strain evidence="1 2">Mx1-22A</strain>
    </source>
</reference>
<dbReference type="PATRIC" id="fig|480418.6.peg.1932"/>
<organism evidence="1 2">
    <name type="scientific">Mycobacterium lepromatosis</name>
    <dbReference type="NCBI Taxonomy" id="480418"/>
    <lineage>
        <taxon>Bacteria</taxon>
        <taxon>Bacillati</taxon>
        <taxon>Actinomycetota</taxon>
        <taxon>Actinomycetes</taxon>
        <taxon>Mycobacteriales</taxon>
        <taxon>Mycobacteriaceae</taxon>
        <taxon>Mycobacterium</taxon>
    </lineage>
</organism>
<protein>
    <submittedName>
        <fullName evidence="1">Uncharacterized protein</fullName>
    </submittedName>
</protein>
<evidence type="ECO:0000313" key="2">
    <source>
        <dbReference type="Proteomes" id="UP000053699"/>
    </source>
</evidence>
<dbReference type="AlphaFoldDB" id="A0A0F4ER35"/>
<comment type="caution">
    <text evidence="1">The sequence shown here is derived from an EMBL/GenBank/DDBJ whole genome shotgun (WGS) entry which is preliminary data.</text>
</comment>
<dbReference type="Proteomes" id="UP000053699">
    <property type="component" value="Unassembled WGS sequence"/>
</dbReference>
<gene>
    <name evidence="1" type="ORF">MLPM_1018</name>
</gene>
<sequence>MTYDDPLMQAESAYWPTLPVGAQQSLQTRNTRSIAVGQWQLRIWPAFSCRIRPQRHRNEQHPMPATQAVIGNFVMV</sequence>
<accession>A0A0F4ER35</accession>
<proteinExistence type="predicted"/>
<name>A0A0F4ER35_9MYCO</name>
<evidence type="ECO:0000313" key="1">
    <source>
        <dbReference type="EMBL" id="KJX75358.1"/>
    </source>
</evidence>
<dbReference type="EMBL" id="JRPY01000042">
    <property type="protein sequence ID" value="KJX75358.1"/>
    <property type="molecule type" value="Genomic_DNA"/>
</dbReference>
<keyword evidence="2" id="KW-1185">Reference proteome</keyword>